<evidence type="ECO:0000313" key="3">
    <source>
        <dbReference type="Proteomes" id="UP000219353"/>
    </source>
</evidence>
<protein>
    <submittedName>
        <fullName evidence="2">Predicted N-acetyltransferase YhbS</fullName>
    </submittedName>
</protein>
<dbReference type="Pfam" id="PF00583">
    <property type="entry name" value="Acetyltransf_1"/>
    <property type="match status" value="1"/>
</dbReference>
<accession>A0A285I0G2</accession>
<proteinExistence type="predicted"/>
<keyword evidence="3" id="KW-1185">Reference proteome</keyword>
<dbReference type="InterPro" id="IPR000182">
    <property type="entry name" value="GNAT_dom"/>
</dbReference>
<name>A0A285I0G2_9GAMM</name>
<dbReference type="Gene3D" id="3.40.630.30">
    <property type="match status" value="1"/>
</dbReference>
<dbReference type="RefSeq" id="WP_097109602.1">
    <property type="nucleotide sequence ID" value="NZ_OBEB01000001.1"/>
</dbReference>
<dbReference type="OrthoDB" id="6321659at2"/>
<dbReference type="CDD" id="cd04301">
    <property type="entry name" value="NAT_SF"/>
    <property type="match status" value="1"/>
</dbReference>
<organism evidence="2 3">
    <name type="scientific">Arsukibacterium tuosuense</name>
    <dbReference type="NCBI Taxonomy" id="1323745"/>
    <lineage>
        <taxon>Bacteria</taxon>
        <taxon>Pseudomonadati</taxon>
        <taxon>Pseudomonadota</taxon>
        <taxon>Gammaproteobacteria</taxon>
        <taxon>Chromatiales</taxon>
        <taxon>Chromatiaceae</taxon>
        <taxon>Arsukibacterium</taxon>
    </lineage>
</organism>
<evidence type="ECO:0000259" key="1">
    <source>
        <dbReference type="PROSITE" id="PS51186"/>
    </source>
</evidence>
<dbReference type="Proteomes" id="UP000219353">
    <property type="component" value="Unassembled WGS sequence"/>
</dbReference>
<keyword evidence="2" id="KW-0808">Transferase</keyword>
<dbReference type="SUPFAM" id="SSF55729">
    <property type="entry name" value="Acyl-CoA N-acyltransferases (Nat)"/>
    <property type="match status" value="1"/>
</dbReference>
<reference evidence="3" key="1">
    <citation type="submission" date="2017-09" db="EMBL/GenBank/DDBJ databases">
        <authorList>
            <person name="Varghese N."/>
            <person name="Submissions S."/>
        </authorList>
    </citation>
    <scope>NUCLEOTIDE SEQUENCE [LARGE SCALE GENOMIC DNA]</scope>
    <source>
        <strain evidence="3">CGMCC 1.12461</strain>
    </source>
</reference>
<feature type="domain" description="N-acetyltransferase" evidence="1">
    <location>
        <begin position="2"/>
        <end position="186"/>
    </location>
</feature>
<gene>
    <name evidence="2" type="ORF">SAMN06297280_0310</name>
</gene>
<dbReference type="AlphaFoldDB" id="A0A285I0G2"/>
<dbReference type="InterPro" id="IPR016181">
    <property type="entry name" value="Acyl_CoA_acyltransferase"/>
</dbReference>
<evidence type="ECO:0000313" key="2">
    <source>
        <dbReference type="EMBL" id="SNY41438.1"/>
    </source>
</evidence>
<dbReference type="PROSITE" id="PS51186">
    <property type="entry name" value="GNAT"/>
    <property type="match status" value="1"/>
</dbReference>
<dbReference type="EMBL" id="OBEB01000001">
    <property type="protein sequence ID" value="SNY41438.1"/>
    <property type="molecule type" value="Genomic_DNA"/>
</dbReference>
<sequence>MKSIAKMQPAHFADVMQLANRVHGDNYLDLAKLTGLYQRGIKHGINASFVALSESRVVGYRLSFAAGQWPQDEWCTVKLWPVTPEKMAYFKSVAVAPELQGQGLGSALLKVSVSALCQQGATAGLAHIWRESPGNAAQRYFSKAGAKLITIHPDRWLHLCKTEGYVCPICGSECHCTAAEMALTFAGNC</sequence>
<dbReference type="GO" id="GO:0016747">
    <property type="term" value="F:acyltransferase activity, transferring groups other than amino-acyl groups"/>
    <property type="evidence" value="ECO:0007669"/>
    <property type="project" value="InterPro"/>
</dbReference>